<dbReference type="OrthoDB" id="1046782at2759"/>
<name>A0A0P1BQT5_9BASI</name>
<reference evidence="1 2" key="1">
    <citation type="submission" date="2014-09" db="EMBL/GenBank/DDBJ databases">
        <authorList>
            <person name="Magalhaes I.L.F."/>
            <person name="Oliveira U."/>
            <person name="Santos F.R."/>
            <person name="Vidigal T.H.D.A."/>
            <person name="Brescovit A.D."/>
            <person name="Santos A.J."/>
        </authorList>
    </citation>
    <scope>NUCLEOTIDE SEQUENCE [LARGE SCALE GENOMIC DNA]</scope>
</reference>
<protein>
    <submittedName>
        <fullName evidence="1">E, plc</fullName>
        <ecNumber evidence="1">4.6.1.13</ecNumber>
    </submittedName>
</protein>
<dbReference type="EMBL" id="CCYA01000290">
    <property type="protein sequence ID" value="CEH19285.1"/>
    <property type="molecule type" value="Genomic_DNA"/>
</dbReference>
<dbReference type="Proteomes" id="UP000054845">
    <property type="component" value="Unassembled WGS sequence"/>
</dbReference>
<accession>A0A0P1BQT5</accession>
<evidence type="ECO:0000313" key="1">
    <source>
        <dbReference type="EMBL" id="CEH19285.1"/>
    </source>
</evidence>
<keyword evidence="2" id="KW-1185">Reference proteome</keyword>
<keyword evidence="1" id="KW-0456">Lyase</keyword>
<sequence>MSGIMSSSTALRKVELIGTLLDKKRADGPSLALNFCNGSSFPLALPPIVARGISNPPCVRVQGMNHRLLLLLEQHLDSPSRPSPTSEGKTLAAAAAAAKRGLACIFAIDFFEADLIAQQVVRLIILANFV</sequence>
<dbReference type="STRING" id="401625.A0A0P1BQT5"/>
<dbReference type="EC" id="4.6.1.13" evidence="1"/>
<dbReference type="AlphaFoldDB" id="A0A0P1BQT5"/>
<proteinExistence type="predicted"/>
<dbReference type="GO" id="GO:0004436">
    <property type="term" value="F:phosphatidylinositol diacylglycerol-lyase activity"/>
    <property type="evidence" value="ECO:0007669"/>
    <property type="project" value="UniProtKB-EC"/>
</dbReference>
<organism evidence="1 2">
    <name type="scientific">Ceraceosorus bombacis</name>
    <dbReference type="NCBI Taxonomy" id="401625"/>
    <lineage>
        <taxon>Eukaryota</taxon>
        <taxon>Fungi</taxon>
        <taxon>Dikarya</taxon>
        <taxon>Basidiomycota</taxon>
        <taxon>Ustilaginomycotina</taxon>
        <taxon>Exobasidiomycetes</taxon>
        <taxon>Ceraceosorales</taxon>
        <taxon>Ceraceosoraceae</taxon>
        <taxon>Ceraceosorus</taxon>
    </lineage>
</organism>
<evidence type="ECO:0000313" key="2">
    <source>
        <dbReference type="Proteomes" id="UP000054845"/>
    </source>
</evidence>